<dbReference type="InterPro" id="IPR003676">
    <property type="entry name" value="SAUR_fam"/>
</dbReference>
<organism evidence="2 3">
    <name type="scientific">Clitoria ternatea</name>
    <name type="common">Butterfly pea</name>
    <dbReference type="NCBI Taxonomy" id="43366"/>
    <lineage>
        <taxon>Eukaryota</taxon>
        <taxon>Viridiplantae</taxon>
        <taxon>Streptophyta</taxon>
        <taxon>Embryophyta</taxon>
        <taxon>Tracheophyta</taxon>
        <taxon>Spermatophyta</taxon>
        <taxon>Magnoliopsida</taxon>
        <taxon>eudicotyledons</taxon>
        <taxon>Gunneridae</taxon>
        <taxon>Pentapetalae</taxon>
        <taxon>rosids</taxon>
        <taxon>fabids</taxon>
        <taxon>Fabales</taxon>
        <taxon>Fabaceae</taxon>
        <taxon>Papilionoideae</taxon>
        <taxon>50 kb inversion clade</taxon>
        <taxon>NPAAA clade</taxon>
        <taxon>indigoferoid/millettioid clade</taxon>
        <taxon>Phaseoleae</taxon>
        <taxon>Clitoria</taxon>
    </lineage>
</organism>
<protein>
    <submittedName>
        <fullName evidence="2">Uncharacterized protein</fullName>
    </submittedName>
</protein>
<dbReference type="GO" id="GO:0009733">
    <property type="term" value="P:response to auxin"/>
    <property type="evidence" value="ECO:0007669"/>
    <property type="project" value="InterPro"/>
</dbReference>
<reference evidence="2 3" key="1">
    <citation type="submission" date="2024-01" db="EMBL/GenBank/DDBJ databases">
        <title>The genomes of 5 underutilized Papilionoideae crops provide insights into root nodulation and disease resistance.</title>
        <authorList>
            <person name="Yuan L."/>
        </authorList>
    </citation>
    <scope>NUCLEOTIDE SEQUENCE [LARGE SCALE GENOMIC DNA]</scope>
    <source>
        <strain evidence="2">LY-2023</strain>
        <tissue evidence="2">Leaf</tissue>
    </source>
</reference>
<evidence type="ECO:0000256" key="1">
    <source>
        <dbReference type="ARBA" id="ARBA00006974"/>
    </source>
</evidence>
<dbReference type="Pfam" id="PF02519">
    <property type="entry name" value="Auxin_inducible"/>
    <property type="match status" value="1"/>
</dbReference>
<sequence>MEIIGRKKTLKSLMAKVLKGLAFLAATRPYPRRVSYLSDIDEENEIAATTTTRVPEDVREGHFAVIAIQGEETKRFVVELHYLTDPSFMKLLELAREEYGFGQKGALAVPCSPQELQNIIDNIRSGNNNNATS</sequence>
<evidence type="ECO:0000313" key="2">
    <source>
        <dbReference type="EMBL" id="KAK7285021.1"/>
    </source>
</evidence>
<gene>
    <name evidence="2" type="ORF">RJT34_19777</name>
</gene>
<comment type="caution">
    <text evidence="2">The sequence shown here is derived from an EMBL/GenBank/DDBJ whole genome shotgun (WGS) entry which is preliminary data.</text>
</comment>
<proteinExistence type="inferred from homology"/>
<dbReference type="PANTHER" id="PTHR31374">
    <property type="entry name" value="AUXIN-INDUCED PROTEIN-LIKE-RELATED"/>
    <property type="match status" value="1"/>
</dbReference>
<keyword evidence="3" id="KW-1185">Reference proteome</keyword>
<evidence type="ECO:0000313" key="3">
    <source>
        <dbReference type="Proteomes" id="UP001359559"/>
    </source>
</evidence>
<comment type="similarity">
    <text evidence="1">Belongs to the ARG7 family.</text>
</comment>
<dbReference type="EMBL" id="JAYKXN010000005">
    <property type="protein sequence ID" value="KAK7285021.1"/>
    <property type="molecule type" value="Genomic_DNA"/>
</dbReference>
<dbReference type="PANTHER" id="PTHR31374:SF19">
    <property type="entry name" value="F8A24.8 PROTEIN"/>
    <property type="match status" value="1"/>
</dbReference>
<name>A0AAN9P4X0_CLITE</name>
<accession>A0AAN9P4X0</accession>
<dbReference type="Proteomes" id="UP001359559">
    <property type="component" value="Unassembled WGS sequence"/>
</dbReference>
<dbReference type="AlphaFoldDB" id="A0AAN9P4X0"/>